<dbReference type="FunFam" id="1.20.1440.230:FF:000001">
    <property type="entry name" value="Mitochondrial NADH dehydrogenase flavoprotein 1"/>
    <property type="match status" value="1"/>
</dbReference>
<evidence type="ECO:0000313" key="7">
    <source>
        <dbReference type="EMBL" id="KKO11472.1"/>
    </source>
</evidence>
<dbReference type="SUPFAM" id="SSF142019">
    <property type="entry name" value="Nqo1 FMN-binding domain-like"/>
    <property type="match status" value="1"/>
</dbReference>
<dbReference type="PROSITE" id="PS00198">
    <property type="entry name" value="4FE4S_FER_1"/>
    <property type="match status" value="2"/>
</dbReference>
<dbReference type="GO" id="GO:0008137">
    <property type="term" value="F:NADH dehydrogenase (ubiquinone) activity"/>
    <property type="evidence" value="ECO:0007669"/>
    <property type="project" value="InterPro"/>
</dbReference>
<keyword evidence="5" id="KW-0411">Iron-sulfur</keyword>
<feature type="domain" description="4Fe-4S ferredoxin-type" evidence="6">
    <location>
        <begin position="559"/>
        <end position="588"/>
    </location>
</feature>
<dbReference type="Pfam" id="PF14697">
    <property type="entry name" value="Fer4_21"/>
    <property type="match status" value="1"/>
</dbReference>
<dbReference type="GO" id="GO:0051539">
    <property type="term" value="F:4 iron, 4 sulfur cluster binding"/>
    <property type="evidence" value="ECO:0007669"/>
    <property type="project" value="UniProtKB-KW"/>
</dbReference>
<dbReference type="PROSITE" id="PS51379">
    <property type="entry name" value="4FE4S_FER_2"/>
    <property type="match status" value="2"/>
</dbReference>
<dbReference type="FunFam" id="3.40.50.11540:FF:000001">
    <property type="entry name" value="NADH dehydrogenase [ubiquinone] flavoprotein 1, mitochondrial"/>
    <property type="match status" value="1"/>
</dbReference>
<accession>A0A0F9YGT1</accession>
<dbReference type="Gene3D" id="1.20.1440.230">
    <property type="entry name" value="NADH-ubiquinone oxidoreductase 51kDa subunit, iron-sulphur binding domain"/>
    <property type="match status" value="1"/>
</dbReference>
<dbReference type="CDD" id="cd02980">
    <property type="entry name" value="TRX_Fd_family"/>
    <property type="match status" value="1"/>
</dbReference>
<proteinExistence type="inferred from homology"/>
<dbReference type="Gene3D" id="3.40.30.10">
    <property type="entry name" value="Glutaredoxin"/>
    <property type="match status" value="1"/>
</dbReference>
<evidence type="ECO:0000256" key="5">
    <source>
        <dbReference type="ARBA" id="ARBA00023014"/>
    </source>
</evidence>
<dbReference type="InterPro" id="IPR017896">
    <property type="entry name" value="4Fe4S_Fe-S-bd"/>
</dbReference>
<dbReference type="InterPro" id="IPR036249">
    <property type="entry name" value="Thioredoxin-like_sf"/>
</dbReference>
<dbReference type="Gene3D" id="3.40.50.11540">
    <property type="entry name" value="NADH-ubiquinone oxidoreductase 51kDa subunit"/>
    <property type="match status" value="1"/>
</dbReference>
<dbReference type="InterPro" id="IPR037207">
    <property type="entry name" value="Nuop51_4Fe4S-bd_sf"/>
</dbReference>
<keyword evidence="3" id="KW-0479">Metal-binding</keyword>
<comment type="caution">
    <text evidence="7">The sequence shown here is derived from an EMBL/GenBank/DDBJ whole genome shotgun (WGS) entry which is preliminary data.</text>
</comment>
<evidence type="ECO:0000256" key="3">
    <source>
        <dbReference type="ARBA" id="ARBA00022723"/>
    </source>
</evidence>
<dbReference type="SUPFAM" id="SSF140490">
    <property type="entry name" value="Nqo1C-terminal domain-like"/>
    <property type="match status" value="1"/>
</dbReference>
<dbReference type="SUPFAM" id="SSF54862">
    <property type="entry name" value="4Fe-4S ferredoxins"/>
    <property type="match status" value="1"/>
</dbReference>
<dbReference type="SUPFAM" id="SSF52833">
    <property type="entry name" value="Thioredoxin-like"/>
    <property type="match status" value="1"/>
</dbReference>
<dbReference type="EMBL" id="LAZR01000003">
    <property type="protein sequence ID" value="KKO11472.1"/>
    <property type="molecule type" value="Genomic_DNA"/>
</dbReference>
<organism evidence="7">
    <name type="scientific">marine sediment metagenome</name>
    <dbReference type="NCBI Taxonomy" id="412755"/>
    <lineage>
        <taxon>unclassified sequences</taxon>
        <taxon>metagenomes</taxon>
        <taxon>ecological metagenomes</taxon>
    </lineage>
</organism>
<dbReference type="AlphaFoldDB" id="A0A0F9YGT1"/>
<dbReference type="SUPFAM" id="SSF142984">
    <property type="entry name" value="Nqo1 middle domain-like"/>
    <property type="match status" value="1"/>
</dbReference>
<keyword evidence="2" id="KW-0004">4Fe-4S</keyword>
<dbReference type="GO" id="GO:0010181">
    <property type="term" value="F:FMN binding"/>
    <property type="evidence" value="ECO:0007669"/>
    <property type="project" value="InterPro"/>
</dbReference>
<dbReference type="Gene3D" id="3.30.70.20">
    <property type="match status" value="2"/>
</dbReference>
<dbReference type="PANTHER" id="PTHR43578">
    <property type="entry name" value="NADH-QUINONE OXIDOREDUCTASE SUBUNIT F"/>
    <property type="match status" value="1"/>
</dbReference>
<dbReference type="GO" id="GO:0046872">
    <property type="term" value="F:metal ion binding"/>
    <property type="evidence" value="ECO:0007669"/>
    <property type="project" value="UniProtKB-KW"/>
</dbReference>
<protein>
    <recommendedName>
        <fullName evidence="6">4Fe-4S ferredoxin-type domain-containing protein</fullName>
    </recommendedName>
</protein>
<dbReference type="InterPro" id="IPR011538">
    <property type="entry name" value="Nuo51_FMN-bd"/>
</dbReference>
<keyword evidence="4" id="KW-0408">Iron</keyword>
<evidence type="ECO:0000259" key="6">
    <source>
        <dbReference type="PROSITE" id="PS51379"/>
    </source>
</evidence>
<dbReference type="NCBIfam" id="NF010120">
    <property type="entry name" value="PRK13596.1"/>
    <property type="match status" value="1"/>
</dbReference>
<dbReference type="SMART" id="SM00928">
    <property type="entry name" value="NADH_4Fe-4S"/>
    <property type="match status" value="1"/>
</dbReference>
<evidence type="ECO:0000256" key="4">
    <source>
        <dbReference type="ARBA" id="ARBA00023004"/>
    </source>
</evidence>
<gene>
    <name evidence="7" type="ORF">LCGC14_0019530</name>
</gene>
<comment type="similarity">
    <text evidence="1">Belongs to the complex I 51 kDa subunit family.</text>
</comment>
<dbReference type="Pfam" id="PF10589">
    <property type="entry name" value="NADH_4Fe-4S"/>
    <property type="match status" value="1"/>
</dbReference>
<reference evidence="7" key="1">
    <citation type="journal article" date="2015" name="Nature">
        <title>Complex archaea that bridge the gap between prokaryotes and eukaryotes.</title>
        <authorList>
            <person name="Spang A."/>
            <person name="Saw J.H."/>
            <person name="Jorgensen S.L."/>
            <person name="Zaremba-Niedzwiedzka K."/>
            <person name="Martijn J."/>
            <person name="Lind A.E."/>
            <person name="van Eijk R."/>
            <person name="Schleper C."/>
            <person name="Guy L."/>
            <person name="Ettema T.J."/>
        </authorList>
    </citation>
    <scope>NUCLEOTIDE SEQUENCE</scope>
</reference>
<dbReference type="Pfam" id="PF01512">
    <property type="entry name" value="Complex1_51K"/>
    <property type="match status" value="1"/>
</dbReference>
<dbReference type="PANTHER" id="PTHR43578:SF3">
    <property type="entry name" value="NADH-QUINONE OXIDOREDUCTASE SUBUNIT F"/>
    <property type="match status" value="1"/>
</dbReference>
<evidence type="ECO:0000256" key="1">
    <source>
        <dbReference type="ARBA" id="ARBA00007523"/>
    </source>
</evidence>
<dbReference type="InterPro" id="IPR037225">
    <property type="entry name" value="Nuo51_FMN-bd_sf"/>
</dbReference>
<dbReference type="Gene3D" id="3.10.20.600">
    <property type="match status" value="1"/>
</dbReference>
<dbReference type="PROSITE" id="PS00645">
    <property type="entry name" value="COMPLEX1_51K_2"/>
    <property type="match status" value="1"/>
</dbReference>
<name>A0A0F9YGT1_9ZZZZ</name>
<feature type="domain" description="4Fe-4S ferredoxin-type" evidence="6">
    <location>
        <begin position="589"/>
        <end position="618"/>
    </location>
</feature>
<sequence length="626" mass="66975">MSLEDTRANAQQQWQALQDSDKPVILVGTATCGRAAGALEVLDVFRDELPRRGIDATIVEVGCLGLCYVEPLVCITKPPRPGICYTNVTPKKAVALIEGYLVNDDCQAGMALGVLGDQGLEGIAPLLETPVFKHQVRRTLARCGVIDPSNFDHYLAHDGYAGLTKALKVGPEQVIEEVKNSGLRGRGGAGFPTWRKWQLCREAPGDEKYLVCNADEGDPGAFMNRSLLEGDPHALLEGMLIAGYAIGAETSYIYCRAEYPLALERVRMAIDQAKQHGLLGEDILGSGFNFHIKVKEGAGAFVCGEETALIASIEGERGMPRSRPPFPAVAGLWQKPTIINNVETLAGVALILQHGADWFAEYGTEQSKGTKTFALVGQVKNTGLVEVPMGTTLRKMIFDIGGGVLGDKPFKAVQTGGPSGGCIPASLLDTPVDYDSLAAAGSIMGSGGMVVMDEDTCMVDFARYFLDFAQKESCGKCVPCRLGTKQLLDILTDITQGKGTTEDIDLLVELGEAIKMGSLCGLGQTAPNPVLTTIRYFRDEYEAHVIDKRCPSGTCRALTQFVIVPETCTGCGLCRAACPVEAILGEKKATHEIIDERCTRCGACREACPFGAVTVAEAKQDKQLSG</sequence>
<dbReference type="InterPro" id="IPR019575">
    <property type="entry name" value="Nuop51_4Fe4S-bd"/>
</dbReference>
<evidence type="ECO:0000256" key="2">
    <source>
        <dbReference type="ARBA" id="ARBA00022485"/>
    </source>
</evidence>
<dbReference type="Gene3D" id="6.10.250.1450">
    <property type="match status" value="1"/>
</dbReference>
<dbReference type="InterPro" id="IPR001949">
    <property type="entry name" value="NADH-UbQ_OxRdtase_51kDa_CS"/>
</dbReference>
<dbReference type="InterPro" id="IPR017900">
    <property type="entry name" value="4Fe4S_Fe_S_CS"/>
</dbReference>